<dbReference type="Proteomes" id="UP001500013">
    <property type="component" value="Unassembled WGS sequence"/>
</dbReference>
<reference evidence="1 2" key="1">
    <citation type="journal article" date="2019" name="Int. J. Syst. Evol. Microbiol.">
        <title>The Global Catalogue of Microorganisms (GCM) 10K type strain sequencing project: providing services to taxonomists for standard genome sequencing and annotation.</title>
        <authorList>
            <consortium name="The Broad Institute Genomics Platform"/>
            <consortium name="The Broad Institute Genome Sequencing Center for Infectious Disease"/>
            <person name="Wu L."/>
            <person name="Ma J."/>
        </authorList>
    </citation>
    <scope>NUCLEOTIDE SEQUENCE [LARGE SCALE GENOMIC DNA]</scope>
    <source>
        <strain evidence="1 2">JCM 15628</strain>
    </source>
</reference>
<gene>
    <name evidence="1" type="ORF">GCM10009817_19230</name>
</gene>
<protein>
    <submittedName>
        <fullName evidence="1">Uncharacterized protein</fullName>
    </submittedName>
</protein>
<name>A0ABN2S2Y5_9MICO</name>
<evidence type="ECO:0000313" key="2">
    <source>
        <dbReference type="Proteomes" id="UP001500013"/>
    </source>
</evidence>
<proteinExistence type="predicted"/>
<sequence>MQCAPWDAGPVVEVSVEVMKPVCDRTPTLARREIPAGSVALVPMRYEPPDVGRVHLACG</sequence>
<dbReference type="EMBL" id="BAAAPU010000007">
    <property type="protein sequence ID" value="GAA1978869.1"/>
    <property type="molecule type" value="Genomic_DNA"/>
</dbReference>
<accession>A0ABN2S2Y5</accession>
<organism evidence="1 2">
    <name type="scientific">Terrabacter lapilli</name>
    <dbReference type="NCBI Taxonomy" id="436231"/>
    <lineage>
        <taxon>Bacteria</taxon>
        <taxon>Bacillati</taxon>
        <taxon>Actinomycetota</taxon>
        <taxon>Actinomycetes</taxon>
        <taxon>Micrococcales</taxon>
        <taxon>Intrasporangiaceae</taxon>
        <taxon>Terrabacter</taxon>
    </lineage>
</organism>
<keyword evidence="2" id="KW-1185">Reference proteome</keyword>
<evidence type="ECO:0000313" key="1">
    <source>
        <dbReference type="EMBL" id="GAA1978869.1"/>
    </source>
</evidence>
<comment type="caution">
    <text evidence="1">The sequence shown here is derived from an EMBL/GenBank/DDBJ whole genome shotgun (WGS) entry which is preliminary data.</text>
</comment>